<dbReference type="EMBL" id="JBFOLK010000011">
    <property type="protein sequence ID" value="KAL2476448.1"/>
    <property type="molecule type" value="Genomic_DNA"/>
</dbReference>
<dbReference type="AlphaFoldDB" id="A0ABD1QJP3"/>
<dbReference type="InterPro" id="IPR001810">
    <property type="entry name" value="F-box_dom"/>
</dbReference>
<dbReference type="CDD" id="cd22160">
    <property type="entry name" value="F-box_AtFBL13-like"/>
    <property type="match status" value="1"/>
</dbReference>
<evidence type="ECO:0000259" key="1">
    <source>
        <dbReference type="PROSITE" id="PS50181"/>
    </source>
</evidence>
<dbReference type="SMART" id="SM00256">
    <property type="entry name" value="FBOX"/>
    <property type="match status" value="1"/>
</dbReference>
<protein>
    <submittedName>
        <fullName evidence="2">F-box/RNI-like/fbd-like domains-containing protein</fullName>
    </submittedName>
</protein>
<comment type="caution">
    <text evidence="2">The sequence shown here is derived from an EMBL/GenBank/DDBJ whole genome shotgun (WGS) entry which is preliminary data.</text>
</comment>
<dbReference type="Proteomes" id="UP001604336">
    <property type="component" value="Unassembled WGS sequence"/>
</dbReference>
<dbReference type="PANTHER" id="PTHR31900:SF30">
    <property type="entry name" value="SUPERFAMILY PROTEIN, PUTATIVE-RELATED"/>
    <property type="match status" value="1"/>
</dbReference>
<keyword evidence="3" id="KW-1185">Reference proteome</keyword>
<evidence type="ECO:0000313" key="3">
    <source>
        <dbReference type="Proteomes" id="UP001604336"/>
    </source>
</evidence>
<name>A0ABD1QJP3_9LAMI</name>
<dbReference type="Gene3D" id="1.20.1280.50">
    <property type="match status" value="1"/>
</dbReference>
<dbReference type="PROSITE" id="PS50181">
    <property type="entry name" value="FBOX"/>
    <property type="match status" value="1"/>
</dbReference>
<gene>
    <name evidence="2" type="ORF">Adt_37184</name>
</gene>
<organism evidence="2 3">
    <name type="scientific">Abeliophyllum distichum</name>
    <dbReference type="NCBI Taxonomy" id="126358"/>
    <lineage>
        <taxon>Eukaryota</taxon>
        <taxon>Viridiplantae</taxon>
        <taxon>Streptophyta</taxon>
        <taxon>Embryophyta</taxon>
        <taxon>Tracheophyta</taxon>
        <taxon>Spermatophyta</taxon>
        <taxon>Magnoliopsida</taxon>
        <taxon>eudicotyledons</taxon>
        <taxon>Gunneridae</taxon>
        <taxon>Pentapetalae</taxon>
        <taxon>asterids</taxon>
        <taxon>lamiids</taxon>
        <taxon>Lamiales</taxon>
        <taxon>Oleaceae</taxon>
        <taxon>Forsythieae</taxon>
        <taxon>Abeliophyllum</taxon>
    </lineage>
</organism>
<dbReference type="SUPFAM" id="SSF81383">
    <property type="entry name" value="F-box domain"/>
    <property type="match status" value="1"/>
</dbReference>
<accession>A0ABD1QJP3</accession>
<proteinExistence type="predicted"/>
<dbReference type="InterPro" id="IPR006566">
    <property type="entry name" value="FBD"/>
</dbReference>
<sequence>MVSAELLYGRTTQHSLYRGPCSTRTFAQHQCLVVMATSVVLKRAKQQRLHKSKNEDGGEDLISKLPDAILHYILSFLPTKEIIRTSIVCKRWQYLWTAISNIDLEESISGFDIMKSDYPKCQSSFVNSVERILLLHDDSDIKRLRLSFESWILHLSLVTFVNQNSTQQLFSSCPLLQELALVDCRWENIKHINISIPTLSCLFGAEEEEVAGRCIRMLSGIQSTRSLVISDETLECLSDAENISSDLPVYQNLIHLKVVGEMSSRTIEILLDLMQNSPNLEFIDIAEGLIPDEEFIEDDWNFEVMPCCLESSLKILNINVLHGQEAPMHLLKYFLKHSTVLERAVICCPSSILDDMRKREEFRNQLLVLPRSSENCAIEVLDRSLLGMLL</sequence>
<dbReference type="Pfam" id="PF08387">
    <property type="entry name" value="FBD"/>
    <property type="match status" value="1"/>
</dbReference>
<dbReference type="SMART" id="SM00579">
    <property type="entry name" value="FBD"/>
    <property type="match status" value="1"/>
</dbReference>
<dbReference type="InterPro" id="IPR050232">
    <property type="entry name" value="FBL13/AtMIF1-like"/>
</dbReference>
<feature type="domain" description="F-box" evidence="1">
    <location>
        <begin position="59"/>
        <end position="95"/>
    </location>
</feature>
<reference evidence="3" key="1">
    <citation type="submission" date="2024-07" db="EMBL/GenBank/DDBJ databases">
        <title>Two chromosome-level genome assemblies of Korean endemic species Abeliophyllum distichum and Forsythia ovata (Oleaceae).</title>
        <authorList>
            <person name="Jang H."/>
        </authorList>
    </citation>
    <scope>NUCLEOTIDE SEQUENCE [LARGE SCALE GENOMIC DNA]</scope>
</reference>
<dbReference type="Pfam" id="PF00646">
    <property type="entry name" value="F-box"/>
    <property type="match status" value="1"/>
</dbReference>
<dbReference type="InterPro" id="IPR053781">
    <property type="entry name" value="F-box_AtFBL13-like"/>
</dbReference>
<dbReference type="InterPro" id="IPR036047">
    <property type="entry name" value="F-box-like_dom_sf"/>
</dbReference>
<evidence type="ECO:0000313" key="2">
    <source>
        <dbReference type="EMBL" id="KAL2476448.1"/>
    </source>
</evidence>
<dbReference type="PANTHER" id="PTHR31900">
    <property type="entry name" value="F-BOX/RNI SUPERFAMILY PROTEIN-RELATED"/>
    <property type="match status" value="1"/>
</dbReference>